<evidence type="ECO:0000256" key="1">
    <source>
        <dbReference type="ARBA" id="ARBA00038178"/>
    </source>
</evidence>
<dbReference type="AlphaFoldDB" id="A0A871R9D1"/>
<feature type="domain" description="UDENN" evidence="3">
    <location>
        <begin position="80"/>
        <end position="649"/>
    </location>
</feature>
<feature type="region of interest" description="Disordered" evidence="2">
    <location>
        <begin position="520"/>
        <end position="558"/>
    </location>
</feature>
<name>A0A871R9D1_DEKBR</name>
<reference evidence="4" key="2">
    <citation type="journal article" name="BMC Genomics">
        <title>New genome assemblies reveal patterns of domestication and adaptation across Brettanomyces (Dekkera) species.</title>
        <authorList>
            <person name="Roach M.J."/>
            <person name="Borneman A.R."/>
        </authorList>
    </citation>
    <scope>NUCLEOTIDE SEQUENCE</scope>
    <source>
        <strain evidence="4">UCD 2041</strain>
    </source>
</reference>
<feature type="compositionally biased region" description="Basic and acidic residues" evidence="2">
    <location>
        <begin position="520"/>
        <end position="535"/>
    </location>
</feature>
<dbReference type="Proteomes" id="UP000663131">
    <property type="component" value="Chromosome 7"/>
</dbReference>
<dbReference type="InterPro" id="IPR051731">
    <property type="entry name" value="DENND11/AVL9_GEFs"/>
</dbReference>
<evidence type="ECO:0000259" key="3">
    <source>
        <dbReference type="PROSITE" id="PS50211"/>
    </source>
</evidence>
<dbReference type="KEGG" id="bbrx:BRETT_005054"/>
<feature type="region of interest" description="Disordered" evidence="2">
    <location>
        <begin position="43"/>
        <end position="74"/>
    </location>
</feature>
<proteinExistence type="inferred from homology"/>
<dbReference type="PROSITE" id="PS50211">
    <property type="entry name" value="DENN"/>
    <property type="match status" value="1"/>
</dbReference>
<evidence type="ECO:0000256" key="2">
    <source>
        <dbReference type="SAM" id="MobiDB-lite"/>
    </source>
</evidence>
<dbReference type="RefSeq" id="XP_041136891.1">
    <property type="nucleotide sequence ID" value="XM_041283539.1"/>
</dbReference>
<dbReference type="GeneID" id="64576977"/>
<dbReference type="PANTHER" id="PTHR31017">
    <property type="entry name" value="LATE SECRETORY PATHWAY PROTEIN AVL9-RELATED"/>
    <property type="match status" value="1"/>
</dbReference>
<dbReference type="EMBL" id="CP063135">
    <property type="protein sequence ID" value="QOU20398.1"/>
    <property type="molecule type" value="Genomic_DNA"/>
</dbReference>
<feature type="region of interest" description="Disordered" evidence="2">
    <location>
        <begin position="682"/>
        <end position="718"/>
    </location>
</feature>
<dbReference type="GO" id="GO:0005737">
    <property type="term" value="C:cytoplasm"/>
    <property type="evidence" value="ECO:0007669"/>
    <property type="project" value="TreeGrafter"/>
</dbReference>
<dbReference type="OrthoDB" id="26278at2759"/>
<protein>
    <recommendedName>
        <fullName evidence="3">UDENN domain-containing protein</fullName>
    </recommendedName>
</protein>
<feature type="compositionally biased region" description="Polar residues" evidence="2">
    <location>
        <begin position="548"/>
        <end position="558"/>
    </location>
</feature>
<sequence>MSEKDVKSAEARIGSIKLTEAITPQNNPWKTAESLRKDDDAFKKNISTLKSKPDSIKNKDGSSDKPKPQTKQRKHDKLIFGMCVVDFHHVRGPEIEYWLDDTTTEDNEQTKRAKFTKIWPQLPFQALPDGAHLFDETFTNFTLTYDESNGTCPNLPIEGDSKAEETATSGLTTLFGCACIRQLDMDELKKQGKRLRQKQGEKEFKRSVIQKSVVLITKYPITIQLKEKLGIITKSYFEQLDFADKSIIKALYDNASLLYNRHGFEIQDDELYDEAEMSSRTSRDGDTKIIRESDFYSGFNLKDLVTLLTRKLLVIYKSLLLEKRILVFCKDLNVLSNVQYSLLSLIPNLVLNLSDSGTPTLDNLSKNLKTPTSLKSSDRGSMLRFVGMPLQLFSKGGFFQPYLTLQQLDYLSNPSTVSFLVGSSNEIILQHKKDWFDVILYIKTPTSDSTTGTETTVEMNSKNVASTAANATNFFFKEPTVKLEILSKSLKEAVTLTWQDKRFIDYVVSEVTSDNKRMLERLGREGKDSKAKMESEPSTISGEKDVSSSRSKTLNNNLSLDSENYNGGDDFIRYQFEDYLIGMLSTIKYDNFLEANRNKQETLKQLNLNQFEDELSHFNVKFIAEYKKTVNYSLFARYTEDELFNFFDPVHVGTELYKHQETEGAGKLLKSIFEKWGGGVEEKKKVSQSPKMDESGSQDKQTTEEKSETPFSANVNGFWKRVQHQIKGSEKKTDGNEQEK</sequence>
<dbReference type="InterPro" id="IPR018307">
    <property type="entry name" value="ABL9/DENND6_dom"/>
</dbReference>
<organism evidence="4 5">
    <name type="scientific">Dekkera bruxellensis</name>
    <name type="common">Brettanomyces custersii</name>
    <dbReference type="NCBI Taxonomy" id="5007"/>
    <lineage>
        <taxon>Eukaryota</taxon>
        <taxon>Fungi</taxon>
        <taxon>Dikarya</taxon>
        <taxon>Ascomycota</taxon>
        <taxon>Saccharomycotina</taxon>
        <taxon>Pichiomycetes</taxon>
        <taxon>Pichiales</taxon>
        <taxon>Pichiaceae</taxon>
        <taxon>Brettanomyces</taxon>
    </lineage>
</organism>
<gene>
    <name evidence="4" type="ORF">BRETT_005054</name>
</gene>
<evidence type="ECO:0000313" key="4">
    <source>
        <dbReference type="EMBL" id="QOU20398.1"/>
    </source>
</evidence>
<dbReference type="InterPro" id="IPR037516">
    <property type="entry name" value="Tripartite_DENN"/>
</dbReference>
<reference evidence="4" key="1">
    <citation type="submission" date="2020-10" db="EMBL/GenBank/DDBJ databases">
        <authorList>
            <person name="Palmer J.M."/>
        </authorList>
    </citation>
    <scope>NUCLEOTIDE SEQUENCE</scope>
    <source>
        <strain evidence="4">UCD 2041</strain>
    </source>
</reference>
<comment type="similarity">
    <text evidence="1">Belongs to the AVL9 family.</text>
</comment>
<dbReference type="InterPro" id="IPR043153">
    <property type="entry name" value="DENN_C"/>
</dbReference>
<evidence type="ECO:0000313" key="5">
    <source>
        <dbReference type="Proteomes" id="UP000663131"/>
    </source>
</evidence>
<accession>A0A871R9D1</accession>
<dbReference type="Gene3D" id="3.40.50.11500">
    <property type="match status" value="1"/>
</dbReference>
<dbReference type="Pfam" id="PF09794">
    <property type="entry name" value="Avl9"/>
    <property type="match status" value="2"/>
</dbReference>
<dbReference type="PANTHER" id="PTHR31017:SF1">
    <property type="entry name" value="LATE SECRETORY PATHWAY PROTEIN AVL9 HOMOLOG"/>
    <property type="match status" value="1"/>
</dbReference>
<feature type="compositionally biased region" description="Basic and acidic residues" evidence="2">
    <location>
        <begin position="51"/>
        <end position="67"/>
    </location>
</feature>